<dbReference type="AlphaFoldDB" id="A0A919MY62"/>
<feature type="compositionally biased region" description="Polar residues" evidence="1">
    <location>
        <begin position="477"/>
        <end position="501"/>
    </location>
</feature>
<dbReference type="Proteomes" id="UP000636960">
    <property type="component" value="Unassembled WGS sequence"/>
</dbReference>
<feature type="region of interest" description="Disordered" evidence="1">
    <location>
        <begin position="319"/>
        <end position="397"/>
    </location>
</feature>
<dbReference type="RefSeq" id="WP_203786479.1">
    <property type="nucleotide sequence ID" value="NZ_BOMV01000073.1"/>
</dbReference>
<name>A0A919MY62_9ACTN</name>
<feature type="compositionally biased region" description="Basic and acidic residues" evidence="1">
    <location>
        <begin position="319"/>
        <end position="329"/>
    </location>
</feature>
<accession>A0A919MY62</accession>
<feature type="region of interest" description="Disordered" evidence="1">
    <location>
        <begin position="451"/>
        <end position="567"/>
    </location>
</feature>
<evidence type="ECO:0000313" key="3">
    <source>
        <dbReference type="Proteomes" id="UP000636960"/>
    </source>
</evidence>
<keyword evidence="3" id="KW-1185">Reference proteome</keyword>
<proteinExistence type="predicted"/>
<feature type="compositionally biased region" description="Polar residues" evidence="1">
    <location>
        <begin position="527"/>
        <end position="545"/>
    </location>
</feature>
<sequence length="567" mass="61543">MLFTHRRGKDSAAVYVTSQRERDNPIPERDETPFGRIDQAFLDLSEQLRPAAPRLPASLLGADHDTPMTPLAVRTQIKYRSDNSTRNPAGWIVDGHTVADRVWWYVAARARAERGDWLTVAAGMAVNGMRKLIPNYTPPRIRPLIHSDMIARLVELMAGEPIDYAEETPDTPERADTDDETGIQSETFDITGPYMFVRIMDRINYAAFRRTRRSTAPHTEEPEEEGTRHIEGSAAREHHSTPGRLHHGDPLIVLAGLVREGRLNRLDGSLLAHAYVGGWTQQEAFTAVRASLPAEVGNRTDQALRGRLERARTRVRTIYDDPADYRKPDQNNSNHNSAAQGANTEQDGTDDSTRPARQRPPPTPAPATKQHNAPARHRKDGGRGRISSPVQLAESSNACRSISRITPSIIDRTSCVHARSRSIRHAVCGAASNTTSTRPPRRNIRLHCGAWTRTTTPPRPRETQTAPADHIAVTPGASATTSGRPGTSFTDASISSGNGSLASPGGGSANRCTIRSANRTRGDPSTDGASGASSVRINSTASGSAGNPAATSGAARPWRRDASTTTA</sequence>
<feature type="region of interest" description="Disordered" evidence="1">
    <location>
        <begin position="213"/>
        <end position="245"/>
    </location>
</feature>
<feature type="compositionally biased region" description="Polar residues" evidence="1">
    <location>
        <begin position="388"/>
        <end position="397"/>
    </location>
</feature>
<comment type="caution">
    <text evidence="2">The sequence shown here is derived from an EMBL/GenBank/DDBJ whole genome shotgun (WGS) entry which is preliminary data.</text>
</comment>
<gene>
    <name evidence="2" type="ORF">Ari01nite_69540</name>
</gene>
<feature type="compositionally biased region" description="Polar residues" evidence="1">
    <location>
        <begin position="510"/>
        <end position="519"/>
    </location>
</feature>
<feature type="compositionally biased region" description="Basic and acidic residues" evidence="1">
    <location>
        <begin position="558"/>
        <end position="567"/>
    </location>
</feature>
<protein>
    <submittedName>
        <fullName evidence="2">Uncharacterized protein</fullName>
    </submittedName>
</protein>
<dbReference type="EMBL" id="BOMV01000073">
    <property type="protein sequence ID" value="GIE99489.1"/>
    <property type="molecule type" value="Genomic_DNA"/>
</dbReference>
<evidence type="ECO:0000313" key="2">
    <source>
        <dbReference type="EMBL" id="GIE99489.1"/>
    </source>
</evidence>
<feature type="compositionally biased region" description="Polar residues" evidence="1">
    <location>
        <begin position="330"/>
        <end position="346"/>
    </location>
</feature>
<evidence type="ECO:0000256" key="1">
    <source>
        <dbReference type="SAM" id="MobiDB-lite"/>
    </source>
</evidence>
<organism evidence="2 3">
    <name type="scientific">Paractinoplanes rishiriensis</name>
    <dbReference type="NCBI Taxonomy" id="1050105"/>
    <lineage>
        <taxon>Bacteria</taxon>
        <taxon>Bacillati</taxon>
        <taxon>Actinomycetota</taxon>
        <taxon>Actinomycetes</taxon>
        <taxon>Micromonosporales</taxon>
        <taxon>Micromonosporaceae</taxon>
        <taxon>Paractinoplanes</taxon>
    </lineage>
</organism>
<reference evidence="2" key="1">
    <citation type="submission" date="2021-01" db="EMBL/GenBank/DDBJ databases">
        <title>Whole genome shotgun sequence of Actinoplanes rishiriensis NBRC 108556.</title>
        <authorList>
            <person name="Komaki H."/>
            <person name="Tamura T."/>
        </authorList>
    </citation>
    <scope>NUCLEOTIDE SEQUENCE</scope>
    <source>
        <strain evidence="2">NBRC 108556</strain>
    </source>
</reference>
<feature type="compositionally biased region" description="Basic and acidic residues" evidence="1">
    <location>
        <begin position="225"/>
        <end position="240"/>
    </location>
</feature>